<evidence type="ECO:0000313" key="7">
    <source>
        <dbReference type="Proteomes" id="UP001139493"/>
    </source>
</evidence>
<accession>A0A9X2GBM0</accession>
<dbReference type="InterPro" id="IPR041347">
    <property type="entry name" value="MftR_C"/>
</dbReference>
<dbReference type="Pfam" id="PF00440">
    <property type="entry name" value="TetR_N"/>
    <property type="match status" value="1"/>
</dbReference>
<dbReference type="InterPro" id="IPR023772">
    <property type="entry name" value="DNA-bd_HTH_TetR-type_CS"/>
</dbReference>
<evidence type="ECO:0000256" key="2">
    <source>
        <dbReference type="ARBA" id="ARBA00023125"/>
    </source>
</evidence>
<gene>
    <name evidence="6" type="ORF">APR03_002847</name>
</gene>
<dbReference type="Gene3D" id="1.10.357.10">
    <property type="entry name" value="Tetracycline Repressor, domain 2"/>
    <property type="match status" value="1"/>
</dbReference>
<keyword evidence="1" id="KW-0805">Transcription regulation</keyword>
<evidence type="ECO:0000256" key="3">
    <source>
        <dbReference type="ARBA" id="ARBA00023163"/>
    </source>
</evidence>
<comment type="caution">
    <text evidence="6">The sequence shown here is derived from an EMBL/GenBank/DDBJ whole genome shotgun (WGS) entry which is preliminary data.</text>
</comment>
<dbReference type="InterPro" id="IPR009057">
    <property type="entry name" value="Homeodomain-like_sf"/>
</dbReference>
<sequence>MTTQAVPGTLRSRRIARSRQRLVEIALPAFAERGYDAVTVDWLCEQAEVSRRSFFRYFDGKEDLALTPLNDVWRTLIGELDDVLAGSGPLLTVLGEALIDVVEHMPPGWEHLAVLSARLSGRYPGVDAAGMLTCERFTEHVVGAIVARLDGAPGADLSARVVCAVAVAGHRAAVDTWCSAPDAGTTATREDLAALLRATLAAVPGALEIRLP</sequence>
<dbReference type="AlphaFoldDB" id="A0A9X2GBM0"/>
<protein>
    <submittedName>
        <fullName evidence="6">Transcriptional regulator, TetR family</fullName>
    </submittedName>
</protein>
<keyword evidence="3" id="KW-0804">Transcription</keyword>
<keyword evidence="2 4" id="KW-0238">DNA-binding</keyword>
<dbReference type="EMBL" id="JAMTCS010000008">
    <property type="protein sequence ID" value="MCP2265491.1"/>
    <property type="molecule type" value="Genomic_DNA"/>
</dbReference>
<feature type="DNA-binding region" description="H-T-H motif" evidence="4">
    <location>
        <begin position="39"/>
        <end position="58"/>
    </location>
</feature>
<dbReference type="Pfam" id="PF17754">
    <property type="entry name" value="TetR_C_14"/>
    <property type="match status" value="1"/>
</dbReference>
<dbReference type="PRINTS" id="PR00455">
    <property type="entry name" value="HTHTETR"/>
</dbReference>
<feature type="domain" description="HTH tetR-type" evidence="5">
    <location>
        <begin position="16"/>
        <end position="76"/>
    </location>
</feature>
<dbReference type="GO" id="GO:0000976">
    <property type="term" value="F:transcription cis-regulatory region binding"/>
    <property type="evidence" value="ECO:0007669"/>
    <property type="project" value="TreeGrafter"/>
</dbReference>
<dbReference type="PANTHER" id="PTHR30055:SF238">
    <property type="entry name" value="MYCOFACTOCIN BIOSYNTHESIS TRANSCRIPTIONAL REGULATOR MFTR-RELATED"/>
    <property type="match status" value="1"/>
</dbReference>
<dbReference type="InterPro" id="IPR050109">
    <property type="entry name" value="HTH-type_TetR-like_transc_reg"/>
</dbReference>
<dbReference type="Proteomes" id="UP001139493">
    <property type="component" value="Unassembled WGS sequence"/>
</dbReference>
<dbReference type="SUPFAM" id="SSF46689">
    <property type="entry name" value="Homeodomain-like"/>
    <property type="match status" value="1"/>
</dbReference>
<dbReference type="InterPro" id="IPR001647">
    <property type="entry name" value="HTH_TetR"/>
</dbReference>
<dbReference type="PANTHER" id="PTHR30055">
    <property type="entry name" value="HTH-TYPE TRANSCRIPTIONAL REGULATOR RUTR"/>
    <property type="match status" value="1"/>
</dbReference>
<dbReference type="RefSeq" id="WP_253836660.1">
    <property type="nucleotide sequence ID" value="NZ_JAMTCS010000008.1"/>
</dbReference>
<evidence type="ECO:0000256" key="1">
    <source>
        <dbReference type="ARBA" id="ARBA00023015"/>
    </source>
</evidence>
<dbReference type="PROSITE" id="PS50977">
    <property type="entry name" value="HTH_TETR_2"/>
    <property type="match status" value="1"/>
</dbReference>
<name>A0A9X2GBM0_9MICO</name>
<dbReference type="GO" id="GO:0003700">
    <property type="term" value="F:DNA-binding transcription factor activity"/>
    <property type="evidence" value="ECO:0007669"/>
    <property type="project" value="TreeGrafter"/>
</dbReference>
<evidence type="ECO:0000259" key="5">
    <source>
        <dbReference type="PROSITE" id="PS50977"/>
    </source>
</evidence>
<evidence type="ECO:0000313" key="6">
    <source>
        <dbReference type="EMBL" id="MCP2265491.1"/>
    </source>
</evidence>
<evidence type="ECO:0000256" key="4">
    <source>
        <dbReference type="PROSITE-ProRule" id="PRU00335"/>
    </source>
</evidence>
<organism evidence="6 7">
    <name type="scientific">Promicromonospora thailandica</name>
    <dbReference type="NCBI Taxonomy" id="765201"/>
    <lineage>
        <taxon>Bacteria</taxon>
        <taxon>Bacillati</taxon>
        <taxon>Actinomycetota</taxon>
        <taxon>Actinomycetes</taxon>
        <taxon>Micrococcales</taxon>
        <taxon>Promicromonosporaceae</taxon>
        <taxon>Promicromonospora</taxon>
    </lineage>
</organism>
<dbReference type="PROSITE" id="PS01081">
    <property type="entry name" value="HTH_TETR_1"/>
    <property type="match status" value="1"/>
</dbReference>
<keyword evidence="7" id="KW-1185">Reference proteome</keyword>
<reference evidence="6" key="1">
    <citation type="submission" date="2022-06" db="EMBL/GenBank/DDBJ databases">
        <title>Genomic Encyclopedia of Archaeal and Bacterial Type Strains, Phase II (KMG-II): from individual species to whole genera.</title>
        <authorList>
            <person name="Goeker M."/>
        </authorList>
    </citation>
    <scope>NUCLEOTIDE SEQUENCE</scope>
    <source>
        <strain evidence="6">DSM 26652</strain>
    </source>
</reference>
<proteinExistence type="predicted"/>